<reference evidence="2" key="1">
    <citation type="submission" date="2020-03" db="EMBL/GenBank/DDBJ databases">
        <authorList>
            <person name="Weist P."/>
        </authorList>
    </citation>
    <scope>NUCLEOTIDE SEQUENCE</scope>
</reference>
<dbReference type="Proteomes" id="UP001153269">
    <property type="component" value="Unassembled WGS sequence"/>
</dbReference>
<sequence>MHFHVSPTRLRGSEMKGGGKEEQAVQEEKRQNYGSAKSGYFCPAVEKRAGERTRIPPARTVEPGEHAVMSRRRRLVLPPGINLSNDDSDRCSGKCIERGETVSVIHLTFENSRRRMSQSHLCRAPAQSAPETALVVLLSPARRVTPPALPRVRSEMNNCLPTCPLSVLSQGATSPRLCMAGGPGLPAHQGANEKPCGRGMMSPDLTGLDTQSASALSPLLGSTSHPSSLKMHRCTWSVPSIHTSRDREGVRNRRKRKDSSVACRRVIPSPIRPLAARRGGNISEDVTGVEEGRRAPAGPGLDCAEAELDVIYTRPTSGSSGRRRNHYLPPESCPSHVAASLVRQTAAPSPPWKLTKMDKTIRLTSKAKIKNPALVCVGLSNIRSAPWKKLPPPPLAPQLAGCRQHRIKRGGRSRVANQPAH</sequence>
<gene>
    <name evidence="2" type="ORF">PLEPLA_LOCUS36277</name>
</gene>
<evidence type="ECO:0000313" key="2">
    <source>
        <dbReference type="EMBL" id="CAB1448627.1"/>
    </source>
</evidence>
<proteinExistence type="predicted"/>
<dbReference type="EMBL" id="CADEAL010003984">
    <property type="protein sequence ID" value="CAB1448627.1"/>
    <property type="molecule type" value="Genomic_DNA"/>
</dbReference>
<evidence type="ECO:0000313" key="3">
    <source>
        <dbReference type="Proteomes" id="UP001153269"/>
    </source>
</evidence>
<protein>
    <submittedName>
        <fullName evidence="2">Uncharacterized protein</fullName>
    </submittedName>
</protein>
<accession>A0A9N7VHX6</accession>
<feature type="region of interest" description="Disordered" evidence="1">
    <location>
        <begin position="1"/>
        <end position="33"/>
    </location>
</feature>
<dbReference type="AlphaFoldDB" id="A0A9N7VHX6"/>
<evidence type="ECO:0000256" key="1">
    <source>
        <dbReference type="SAM" id="MobiDB-lite"/>
    </source>
</evidence>
<name>A0A9N7VHX6_PLEPL</name>
<keyword evidence="3" id="KW-1185">Reference proteome</keyword>
<feature type="compositionally biased region" description="Basic and acidic residues" evidence="1">
    <location>
        <begin position="11"/>
        <end position="31"/>
    </location>
</feature>
<comment type="caution">
    <text evidence="2">The sequence shown here is derived from an EMBL/GenBank/DDBJ whole genome shotgun (WGS) entry which is preliminary data.</text>
</comment>
<organism evidence="2 3">
    <name type="scientific">Pleuronectes platessa</name>
    <name type="common">European plaice</name>
    <dbReference type="NCBI Taxonomy" id="8262"/>
    <lineage>
        <taxon>Eukaryota</taxon>
        <taxon>Metazoa</taxon>
        <taxon>Chordata</taxon>
        <taxon>Craniata</taxon>
        <taxon>Vertebrata</taxon>
        <taxon>Euteleostomi</taxon>
        <taxon>Actinopterygii</taxon>
        <taxon>Neopterygii</taxon>
        <taxon>Teleostei</taxon>
        <taxon>Neoteleostei</taxon>
        <taxon>Acanthomorphata</taxon>
        <taxon>Carangaria</taxon>
        <taxon>Pleuronectiformes</taxon>
        <taxon>Pleuronectoidei</taxon>
        <taxon>Pleuronectidae</taxon>
        <taxon>Pleuronectes</taxon>
    </lineage>
</organism>